<dbReference type="EMBL" id="CP074402">
    <property type="protein sequence ID" value="QVJ03374.1"/>
    <property type="molecule type" value="Genomic_DNA"/>
</dbReference>
<protein>
    <submittedName>
        <fullName evidence="1">Aminoglycoside phosphotransferase</fullName>
    </submittedName>
</protein>
<dbReference type="AlphaFoldDB" id="A0A975LCJ0"/>
<sequence length="275" mass="29955">MDDLSAVDISDVLTRAQEQLGRSFNSEGVHYNRLNGTAGFPTDAGTWVRLAWRRISRINVQAWTGSESATQISGVPRPQWMATVTWMDEGRGVVWKAEESTLSTSPAVSATAGITTDPGLSGAWWSALEEALDVLSRHTTDRVALAQEHLTGRIHEVYGPDIDTRVGGEEWVCAHGDLGYANVTAPEFMLLDWESWGRAPRGWDAACLWSASLGVPEVAEQVRARFDDVLSTRSGRLCQLLLCANVARAARRTGLTLPIGAAMEHTAKTLLPQLS</sequence>
<organism evidence="1 2">
    <name type="scientific">Nocardiopsis eucommiae</name>
    <dbReference type="NCBI Taxonomy" id="2831970"/>
    <lineage>
        <taxon>Bacteria</taxon>
        <taxon>Bacillati</taxon>
        <taxon>Actinomycetota</taxon>
        <taxon>Actinomycetes</taxon>
        <taxon>Streptosporangiales</taxon>
        <taxon>Nocardiopsidaceae</taxon>
        <taxon>Nocardiopsis</taxon>
    </lineage>
</organism>
<evidence type="ECO:0000313" key="1">
    <source>
        <dbReference type="EMBL" id="QVJ03374.1"/>
    </source>
</evidence>
<dbReference type="InterPro" id="IPR011009">
    <property type="entry name" value="Kinase-like_dom_sf"/>
</dbReference>
<dbReference type="SUPFAM" id="SSF56112">
    <property type="entry name" value="Protein kinase-like (PK-like)"/>
    <property type="match status" value="1"/>
</dbReference>
<gene>
    <name evidence="1" type="ORF">KGD82_22275</name>
</gene>
<name>A0A975LCJ0_9ACTN</name>
<dbReference type="Proteomes" id="UP000682416">
    <property type="component" value="Chromosome"/>
</dbReference>
<evidence type="ECO:0000313" key="2">
    <source>
        <dbReference type="Proteomes" id="UP000682416"/>
    </source>
</evidence>
<keyword evidence="2" id="KW-1185">Reference proteome</keyword>
<accession>A0A975LCJ0</accession>
<dbReference type="KEGG" id="nec:KGD82_22275"/>
<reference evidence="1" key="1">
    <citation type="submission" date="2021-05" db="EMBL/GenBank/DDBJ databases">
        <authorList>
            <person name="Kaiqin L."/>
            <person name="Jian G."/>
        </authorList>
    </citation>
    <scope>NUCLEOTIDE SEQUENCE</scope>
    <source>
        <strain evidence="1">HDS5</strain>
    </source>
</reference>
<proteinExistence type="predicted"/>